<gene>
    <name evidence="1" type="ORF">P2L57_34240</name>
</gene>
<dbReference type="RefSeq" id="WP_275821328.1">
    <property type="nucleotide sequence ID" value="NZ_BAAANM010000034.1"/>
</dbReference>
<protein>
    <submittedName>
        <fullName evidence="1">Uncharacterized protein</fullName>
    </submittedName>
</protein>
<keyword evidence="2" id="KW-1185">Reference proteome</keyword>
<comment type="caution">
    <text evidence="1">The sequence shown here is derived from an EMBL/GenBank/DDBJ whole genome shotgun (WGS) entry which is preliminary data.</text>
</comment>
<evidence type="ECO:0000313" key="2">
    <source>
        <dbReference type="Proteomes" id="UP001220022"/>
    </source>
</evidence>
<proteinExistence type="predicted"/>
<dbReference type="EMBL" id="JARHTQ010000036">
    <property type="protein sequence ID" value="MDF2260588.1"/>
    <property type="molecule type" value="Genomic_DNA"/>
</dbReference>
<name>A0ABT5Z9S5_9ACTN</name>
<organism evidence="1 2">
    <name type="scientific">Streptantibioticus ferralitis</name>
    <dbReference type="NCBI Taxonomy" id="236510"/>
    <lineage>
        <taxon>Bacteria</taxon>
        <taxon>Bacillati</taxon>
        <taxon>Actinomycetota</taxon>
        <taxon>Actinomycetes</taxon>
        <taxon>Kitasatosporales</taxon>
        <taxon>Streptomycetaceae</taxon>
        <taxon>Streptantibioticus</taxon>
    </lineage>
</organism>
<sequence length="63" mass="6142">MPTPVRALSLAVGARAGQARAGAVLGAQALLQAPISDVAADAQGHPCQVDAGQLTAHACAQVV</sequence>
<dbReference type="Proteomes" id="UP001220022">
    <property type="component" value="Unassembled WGS sequence"/>
</dbReference>
<reference evidence="1 2" key="1">
    <citation type="submission" date="2023-03" db="EMBL/GenBank/DDBJ databases">
        <title>Draft genome sequence of type strain Streptomyces ferralitis JCM 14344.</title>
        <authorList>
            <person name="Klaysubun C."/>
            <person name="Duangmal K."/>
        </authorList>
    </citation>
    <scope>NUCLEOTIDE SEQUENCE [LARGE SCALE GENOMIC DNA]</scope>
    <source>
        <strain evidence="1 2">JCM 14344</strain>
    </source>
</reference>
<accession>A0ABT5Z9S5</accession>
<evidence type="ECO:0000313" key="1">
    <source>
        <dbReference type="EMBL" id="MDF2260588.1"/>
    </source>
</evidence>